<dbReference type="Proteomes" id="UP001218412">
    <property type="component" value="Chromosome"/>
</dbReference>
<evidence type="ECO:0000313" key="1">
    <source>
        <dbReference type="EMBL" id="WCR11206.1"/>
    </source>
</evidence>
<reference evidence="1 2" key="1">
    <citation type="submission" date="2021-01" db="EMBL/GenBank/DDBJ databases">
        <title>Biogeographic distribution of Paracoccus.</title>
        <authorList>
            <person name="Hollensteiner J."/>
            <person name="Leineberger J."/>
            <person name="Brinkhoff T."/>
            <person name="Daniel R."/>
        </authorList>
    </citation>
    <scope>NUCLEOTIDE SEQUENCE [LARGE SCALE GENOMIC DNA]</scope>
    <source>
        <strain evidence="1 2">LMG25392</strain>
    </source>
</reference>
<protein>
    <recommendedName>
        <fullName evidence="3">Flagellar assembly protein FliH/Type III secretion system HrpE domain-containing protein</fullName>
    </recommendedName>
</protein>
<sequence length="187" mass="20150">MFRLESFTAALAGRDTKQIFDRDALDRAHAEGLAAGLARSHDDQMRHLGAGLERLAVALAEDAQRRAALRAEAAAALSPILDAILDNLAPAADSARLRDALTAELERLAQKAAPLRARIACSDRLQGLVQRCLADAGIEGIELEPSDTDRISLSLEGGRIEFCPDRLGRDMRALISDISGDESSWTH</sequence>
<organism evidence="1 2">
    <name type="scientific">Paracoccus stylophorae</name>
    <dbReference type="NCBI Taxonomy" id="659350"/>
    <lineage>
        <taxon>Bacteria</taxon>
        <taxon>Pseudomonadati</taxon>
        <taxon>Pseudomonadota</taxon>
        <taxon>Alphaproteobacteria</taxon>
        <taxon>Rhodobacterales</taxon>
        <taxon>Paracoccaceae</taxon>
        <taxon>Paracoccus</taxon>
    </lineage>
</organism>
<proteinExistence type="predicted"/>
<keyword evidence="2" id="KW-1185">Reference proteome</keyword>
<evidence type="ECO:0000313" key="2">
    <source>
        <dbReference type="Proteomes" id="UP001218412"/>
    </source>
</evidence>
<accession>A0ABY7SW02</accession>
<name>A0ABY7SW02_9RHOB</name>
<dbReference type="EMBL" id="CP067134">
    <property type="protein sequence ID" value="WCR11206.1"/>
    <property type="molecule type" value="Genomic_DNA"/>
</dbReference>
<evidence type="ECO:0008006" key="3">
    <source>
        <dbReference type="Google" id="ProtNLM"/>
    </source>
</evidence>
<gene>
    <name evidence="1" type="ORF">JHW45_02015</name>
</gene>
<dbReference type="RefSeq" id="WP_272859303.1">
    <property type="nucleotide sequence ID" value="NZ_CP067134.1"/>
</dbReference>